<reference evidence="2" key="1">
    <citation type="submission" date="2016-04" db="EMBL/GenBank/DDBJ databases">
        <authorList>
            <person name="Chen L."/>
            <person name="Zhuang W."/>
            <person name="Wang G."/>
        </authorList>
    </citation>
    <scope>NUCLEOTIDE SEQUENCE [LARGE SCALE GENOMIC DNA]</scope>
    <source>
        <strain evidence="2">17621</strain>
    </source>
</reference>
<name>A0A1V9EK18_9BACT</name>
<evidence type="ECO:0000313" key="2">
    <source>
        <dbReference type="Proteomes" id="UP000192610"/>
    </source>
</evidence>
<gene>
    <name evidence="1" type="ORF">A4H97_31495</name>
</gene>
<comment type="caution">
    <text evidence="1">The sequence shown here is derived from an EMBL/GenBank/DDBJ whole genome shotgun (WGS) entry which is preliminary data.</text>
</comment>
<dbReference type="AlphaFoldDB" id="A0A1V9EK18"/>
<organism evidence="1 2">
    <name type="scientific">Niastella yeongjuensis</name>
    <dbReference type="NCBI Taxonomy" id="354355"/>
    <lineage>
        <taxon>Bacteria</taxon>
        <taxon>Pseudomonadati</taxon>
        <taxon>Bacteroidota</taxon>
        <taxon>Chitinophagia</taxon>
        <taxon>Chitinophagales</taxon>
        <taxon>Chitinophagaceae</taxon>
        <taxon>Niastella</taxon>
    </lineage>
</organism>
<keyword evidence="2" id="KW-1185">Reference proteome</keyword>
<evidence type="ECO:0000313" key="1">
    <source>
        <dbReference type="EMBL" id="OQP46284.1"/>
    </source>
</evidence>
<proteinExistence type="predicted"/>
<dbReference type="EMBL" id="LVXG01000024">
    <property type="protein sequence ID" value="OQP46284.1"/>
    <property type="molecule type" value="Genomic_DNA"/>
</dbReference>
<dbReference type="Proteomes" id="UP000192610">
    <property type="component" value="Unassembled WGS sequence"/>
</dbReference>
<dbReference type="OrthoDB" id="1261794at2"/>
<sequence>MGQNNSIISYIKKEKITDCLHWLNENSEAGAEAPLQLIIDSKETSLRGSGFKLNDHRSSYLDRHEIVKDFDVLHFITSLIFDIDPDLLTSLATGWMKFNRGLEYLEDFKESFESAYLGNGKMRYGNYESKIIWLKDQEVFVFQFVAVTTDMSIAMEKSPAVKKWMIDFSRNADAILTHLDQDYNGRRILFYRGKEIDVTICEGNDEEPFGLPRSFLDDYLKLALTYDRNK</sequence>
<dbReference type="RefSeq" id="WP_081201974.1">
    <property type="nucleotide sequence ID" value="NZ_FOCZ01000020.1"/>
</dbReference>
<protein>
    <submittedName>
        <fullName evidence="1">Uncharacterized protein</fullName>
    </submittedName>
</protein>
<accession>A0A1V9EK18</accession>